<evidence type="ECO:0000256" key="1">
    <source>
        <dbReference type="ARBA" id="ARBA00004123"/>
    </source>
</evidence>
<evidence type="ECO:0000256" key="5">
    <source>
        <dbReference type="ARBA" id="ARBA00022833"/>
    </source>
</evidence>
<dbReference type="PANTHER" id="PTHR40626:SF1">
    <property type="entry name" value="TRANSCRIPTION FACTOR WITH C2H2 AND ZN(2)-CYS(6) DNA BINDING DOMAIN (EUROFUNG)"/>
    <property type="match status" value="1"/>
</dbReference>
<proteinExistence type="predicted"/>
<dbReference type="GO" id="GO:0000785">
    <property type="term" value="C:chromatin"/>
    <property type="evidence" value="ECO:0007669"/>
    <property type="project" value="TreeGrafter"/>
</dbReference>
<evidence type="ECO:0000256" key="7">
    <source>
        <dbReference type="SAM" id="MobiDB-lite"/>
    </source>
</evidence>
<comment type="caution">
    <text evidence="9">The sequence shown here is derived from an EMBL/GenBank/DDBJ whole genome shotgun (WGS) entry which is preliminary data.</text>
</comment>
<name>A0A370U1T8_9HELO</name>
<keyword evidence="9" id="KW-0238">DNA-binding</keyword>
<feature type="compositionally biased region" description="Polar residues" evidence="7">
    <location>
        <begin position="50"/>
        <end position="63"/>
    </location>
</feature>
<evidence type="ECO:0000256" key="3">
    <source>
        <dbReference type="ARBA" id="ARBA00022737"/>
    </source>
</evidence>
<dbReference type="PANTHER" id="PTHR40626">
    <property type="entry name" value="MIP31509P"/>
    <property type="match status" value="1"/>
</dbReference>
<dbReference type="GeneID" id="43594578"/>
<dbReference type="Proteomes" id="UP000254866">
    <property type="component" value="Unassembled WGS sequence"/>
</dbReference>
<keyword evidence="6" id="KW-0539">Nucleus</keyword>
<evidence type="ECO:0000256" key="4">
    <source>
        <dbReference type="ARBA" id="ARBA00022771"/>
    </source>
</evidence>
<evidence type="ECO:0000256" key="6">
    <source>
        <dbReference type="ARBA" id="ARBA00023242"/>
    </source>
</evidence>
<accession>A0A370U1T8</accession>
<feature type="domain" description="Xylanolytic transcriptional activator regulatory" evidence="8">
    <location>
        <begin position="228"/>
        <end position="432"/>
    </location>
</feature>
<keyword evidence="5" id="KW-0862">Zinc</keyword>
<comment type="subcellular location">
    <subcellularLocation>
        <location evidence="1">Nucleus</location>
    </subcellularLocation>
</comment>
<dbReference type="InterPro" id="IPR007219">
    <property type="entry name" value="XnlR_reg_dom"/>
</dbReference>
<keyword evidence="3" id="KW-0677">Repeat</keyword>
<organism evidence="9 10">
    <name type="scientific">Venustampulla echinocandica</name>
    <dbReference type="NCBI Taxonomy" id="2656787"/>
    <lineage>
        <taxon>Eukaryota</taxon>
        <taxon>Fungi</taxon>
        <taxon>Dikarya</taxon>
        <taxon>Ascomycota</taxon>
        <taxon>Pezizomycotina</taxon>
        <taxon>Leotiomycetes</taxon>
        <taxon>Helotiales</taxon>
        <taxon>Pleuroascaceae</taxon>
        <taxon>Venustampulla</taxon>
    </lineage>
</organism>
<dbReference type="InterPro" id="IPR051059">
    <property type="entry name" value="VerF-like"/>
</dbReference>
<dbReference type="EMBL" id="NPIC01000001">
    <property type="protein sequence ID" value="RDL41750.1"/>
    <property type="molecule type" value="Genomic_DNA"/>
</dbReference>
<dbReference type="STRING" id="2656787.A0A370U1T8"/>
<dbReference type="OrthoDB" id="10018191at2759"/>
<dbReference type="GO" id="GO:0000981">
    <property type="term" value="F:DNA-binding transcription factor activity, RNA polymerase II-specific"/>
    <property type="evidence" value="ECO:0007669"/>
    <property type="project" value="InterPro"/>
</dbReference>
<dbReference type="GO" id="GO:0008270">
    <property type="term" value="F:zinc ion binding"/>
    <property type="evidence" value="ECO:0007669"/>
    <property type="project" value="UniProtKB-KW"/>
</dbReference>
<dbReference type="GO" id="GO:0000978">
    <property type="term" value="F:RNA polymerase II cis-regulatory region sequence-specific DNA binding"/>
    <property type="evidence" value="ECO:0007669"/>
    <property type="project" value="InterPro"/>
</dbReference>
<dbReference type="GO" id="GO:0006351">
    <property type="term" value="P:DNA-templated transcription"/>
    <property type="evidence" value="ECO:0007669"/>
    <property type="project" value="InterPro"/>
</dbReference>
<dbReference type="GO" id="GO:0005634">
    <property type="term" value="C:nucleus"/>
    <property type="evidence" value="ECO:0007669"/>
    <property type="project" value="UniProtKB-SubCell"/>
</dbReference>
<keyword evidence="2" id="KW-0479">Metal-binding</keyword>
<evidence type="ECO:0000259" key="8">
    <source>
        <dbReference type="Pfam" id="PF04082"/>
    </source>
</evidence>
<evidence type="ECO:0000313" key="10">
    <source>
        <dbReference type="Proteomes" id="UP000254866"/>
    </source>
</evidence>
<dbReference type="Pfam" id="PF04082">
    <property type="entry name" value="Fungal_trans"/>
    <property type="match status" value="1"/>
</dbReference>
<evidence type="ECO:0000313" key="9">
    <source>
        <dbReference type="EMBL" id="RDL41750.1"/>
    </source>
</evidence>
<dbReference type="RefSeq" id="XP_031874406.1">
    <property type="nucleotide sequence ID" value="XM_032010352.1"/>
</dbReference>
<feature type="region of interest" description="Disordered" evidence="7">
    <location>
        <begin position="50"/>
        <end position="73"/>
    </location>
</feature>
<keyword evidence="4" id="KW-0863">Zinc-finger</keyword>
<reference evidence="9 10" key="1">
    <citation type="journal article" date="2018" name="IMA Fungus">
        <title>IMA Genome-F 9: Draft genome sequence of Annulohypoxylon stygium, Aspergillus mulundensis, Berkeleyomyces basicola (syn. Thielaviopsis basicola), Ceratocystis smalleyi, two Cercospora beticola strains, Coleophoma cylindrospora, Fusarium fracticaudum, Phialophora cf. hyalina, and Morchella septimelata.</title>
        <authorList>
            <person name="Wingfield B.D."/>
            <person name="Bills G.F."/>
            <person name="Dong Y."/>
            <person name="Huang W."/>
            <person name="Nel W.J."/>
            <person name="Swalarsk-Parry B.S."/>
            <person name="Vaghefi N."/>
            <person name="Wilken P.M."/>
            <person name="An Z."/>
            <person name="de Beer Z.W."/>
            <person name="De Vos L."/>
            <person name="Chen L."/>
            <person name="Duong T.A."/>
            <person name="Gao Y."/>
            <person name="Hammerbacher A."/>
            <person name="Kikkert J.R."/>
            <person name="Li Y."/>
            <person name="Li H."/>
            <person name="Li K."/>
            <person name="Li Q."/>
            <person name="Liu X."/>
            <person name="Ma X."/>
            <person name="Naidoo K."/>
            <person name="Pethybridge S.J."/>
            <person name="Sun J."/>
            <person name="Steenkamp E.T."/>
            <person name="van der Nest M.A."/>
            <person name="van Wyk S."/>
            <person name="Wingfield M.J."/>
            <person name="Xiong C."/>
            <person name="Yue Q."/>
            <person name="Zhang X."/>
        </authorList>
    </citation>
    <scope>NUCLEOTIDE SEQUENCE [LARGE SCALE GENOMIC DNA]</scope>
    <source>
        <strain evidence="9 10">BP 5553</strain>
    </source>
</reference>
<dbReference type="AlphaFoldDB" id="A0A370U1T8"/>
<gene>
    <name evidence="9" type="ORF">BP5553_01729</name>
</gene>
<keyword evidence="10" id="KW-1185">Reference proteome</keyword>
<protein>
    <submittedName>
        <fullName evidence="9">Zn2 DNA-binding protein</fullName>
    </submittedName>
</protein>
<sequence length="587" mass="67231">MFRVGNVKSLGAHASRRALLQVSYRHRVSGWGILRAEYLLIYNPFLTAASSPDNPSPSGSRSTPDIGGSDRNSIGFLLNGEGERDFMREFPKSTTLSPPSHAAEYQNLMNIAESIEPPDRSISQAPSAYDEYGQLLPENNLNAMLSNLEFGNFERQTQNWQMPGESMIPWSGPGVPFLDRNILEQRAFDIREKLRYTAAAINPPNPASKEVLDAIELITAERIAVNTKLYFRHWHKHAPMVHEPSFNPCVAALPLVLAVMSVGGMYSKESDDVEKLKLLLDTIECYVFSIPGISDEYDLPGRTYIVQGGNSSADWQQYQMEELQGAYLMIVLQFWTGNPIARIRVRQQRFQRIVSIFHHLELQAVQHSPTFQITDQQSFRSWIRKESYIRTVTLAVMLDHSFGIFNNVSPRFQWAELDLPFSSDDRYFSIANYAELRAQGLYPQLRMKIKDAFLILFSAPDRADEELNILRTSNLTPFDMQSLIHYLYTHVWKCTFSNPLVSLPTTNIPELVLPFRAAMRNWRIVWDEIRLSVPESEWNKLGFQRTAETYFDAVNSILDMFERRNGKFPPLPSDCEKGTHLKRLLSF</sequence>
<evidence type="ECO:0000256" key="2">
    <source>
        <dbReference type="ARBA" id="ARBA00022723"/>
    </source>
</evidence>